<evidence type="ECO:0000256" key="4">
    <source>
        <dbReference type="SAM" id="SignalP"/>
    </source>
</evidence>
<keyword evidence="2" id="KW-0813">Transport</keyword>
<dbReference type="AlphaFoldDB" id="A8FTW3"/>
<dbReference type="PANTHER" id="PTHR30290">
    <property type="entry name" value="PERIPLASMIC BINDING COMPONENT OF ABC TRANSPORTER"/>
    <property type="match status" value="1"/>
</dbReference>
<dbReference type="InterPro" id="IPR030678">
    <property type="entry name" value="Peptide/Ni-bd"/>
</dbReference>
<protein>
    <submittedName>
        <fullName evidence="6">Oligopeptide-binding protein OppA</fullName>
    </submittedName>
</protein>
<evidence type="ECO:0000256" key="3">
    <source>
        <dbReference type="ARBA" id="ARBA00022729"/>
    </source>
</evidence>
<feature type="signal peptide" evidence="4">
    <location>
        <begin position="1"/>
        <end position="22"/>
    </location>
</feature>
<sequence length="512" mass="57465" precursor="true">MRTLFVIIGLFCISVFVNSANAQPNTLTIALGAEPDSGFDPVYGWGKYNNPLFQSSLIKRDDKLKLTPDLALSWVLSKDKLTWDLNLRDGVLFSDGTQLTAEDIKFTFDTAKAAASVHDLTNLSKVIITSNNSLSFKLKKPDINFIDNFINLAIVPAHSYNSGYGQMPTGSGPFKLVRWDKGQQLIVKVNPYYYGQKPFFEKLIIVFSDEESRYSRLVTGQLDLAAIAPRYAQALPAGFKLWSIESVDNRGISWPMPGVQSDDIGNDVTSQLVIRQAIDRVIDRDVLVNQLLDGHATAAYSIADGLPWGPVETPLQVSSDKQLSEALALLDKSGWKLVDGTRQKQGLRASMTLYYLAGDSIREQLALTVAQMVKPLGIEIHPRGESWENIYKHMHNQPVLFGFGSHSASEVRFVHHSQYRGRDYYNAGYYINAELDAVLDSAQHAASWEESLPYWRHAQALIRQDLPWTWLVNLRHLYAANRCLDLAEPGVEPHGHGWPLANNISKWRWTCQ</sequence>
<evidence type="ECO:0000313" key="6">
    <source>
        <dbReference type="EMBL" id="ABV36286.1"/>
    </source>
</evidence>
<evidence type="ECO:0000313" key="7">
    <source>
        <dbReference type="Proteomes" id="UP000002015"/>
    </source>
</evidence>
<dbReference type="PIRSF" id="PIRSF002741">
    <property type="entry name" value="MppA"/>
    <property type="match status" value="1"/>
</dbReference>
<dbReference type="Proteomes" id="UP000002015">
    <property type="component" value="Chromosome"/>
</dbReference>
<dbReference type="Pfam" id="PF00496">
    <property type="entry name" value="SBP_bac_5"/>
    <property type="match status" value="1"/>
</dbReference>
<dbReference type="InterPro" id="IPR000914">
    <property type="entry name" value="SBP_5_dom"/>
</dbReference>
<organism evidence="6 7">
    <name type="scientific">Shewanella sediminis (strain HAW-EB3)</name>
    <dbReference type="NCBI Taxonomy" id="425104"/>
    <lineage>
        <taxon>Bacteria</taxon>
        <taxon>Pseudomonadati</taxon>
        <taxon>Pseudomonadota</taxon>
        <taxon>Gammaproteobacteria</taxon>
        <taxon>Alteromonadales</taxon>
        <taxon>Shewanellaceae</taxon>
        <taxon>Shewanella</taxon>
    </lineage>
</organism>
<accession>A8FTW3</accession>
<proteinExistence type="inferred from homology"/>
<dbReference type="EMBL" id="CP000821">
    <property type="protein sequence ID" value="ABV36286.1"/>
    <property type="molecule type" value="Genomic_DNA"/>
</dbReference>
<evidence type="ECO:0000259" key="5">
    <source>
        <dbReference type="Pfam" id="PF00496"/>
    </source>
</evidence>
<feature type="chain" id="PRO_5002721454" evidence="4">
    <location>
        <begin position="23"/>
        <end position="512"/>
    </location>
</feature>
<dbReference type="KEGG" id="sse:Ssed_1675"/>
<dbReference type="GO" id="GO:0043190">
    <property type="term" value="C:ATP-binding cassette (ABC) transporter complex"/>
    <property type="evidence" value="ECO:0007669"/>
    <property type="project" value="InterPro"/>
</dbReference>
<dbReference type="GO" id="GO:1904680">
    <property type="term" value="F:peptide transmembrane transporter activity"/>
    <property type="evidence" value="ECO:0007669"/>
    <property type="project" value="TreeGrafter"/>
</dbReference>
<reference evidence="6 7" key="1">
    <citation type="submission" date="2007-08" db="EMBL/GenBank/DDBJ databases">
        <title>Complete sequence of Shewanella sediminis HAW-EB3.</title>
        <authorList>
            <consortium name="US DOE Joint Genome Institute"/>
            <person name="Copeland A."/>
            <person name="Lucas S."/>
            <person name="Lapidus A."/>
            <person name="Barry K."/>
            <person name="Glavina del Rio T."/>
            <person name="Dalin E."/>
            <person name="Tice H."/>
            <person name="Pitluck S."/>
            <person name="Chertkov O."/>
            <person name="Brettin T."/>
            <person name="Bruce D."/>
            <person name="Detter J.C."/>
            <person name="Han C."/>
            <person name="Schmutz J."/>
            <person name="Larimer F."/>
            <person name="Land M."/>
            <person name="Hauser L."/>
            <person name="Kyrpides N."/>
            <person name="Kim E."/>
            <person name="Zhao J.-S."/>
            <person name="Richardson P."/>
        </authorList>
    </citation>
    <scope>NUCLEOTIDE SEQUENCE [LARGE SCALE GENOMIC DNA]</scope>
    <source>
        <strain evidence="6 7">HAW-EB3</strain>
    </source>
</reference>
<dbReference type="HOGENOM" id="CLU_017028_8_5_6"/>
<feature type="domain" description="Solute-binding protein family 5" evidence="5">
    <location>
        <begin position="65"/>
        <end position="396"/>
    </location>
</feature>
<dbReference type="GO" id="GO:0030288">
    <property type="term" value="C:outer membrane-bounded periplasmic space"/>
    <property type="evidence" value="ECO:0007669"/>
    <property type="project" value="UniProtKB-ARBA"/>
</dbReference>
<gene>
    <name evidence="6" type="ordered locus">Ssed_1675</name>
</gene>
<dbReference type="eggNOG" id="COG0747">
    <property type="taxonomic scope" value="Bacteria"/>
</dbReference>
<name>A8FTW3_SHESH</name>
<dbReference type="CDD" id="cd08518">
    <property type="entry name" value="PBP2_NikA_DppA_OppA_like_19"/>
    <property type="match status" value="1"/>
</dbReference>
<keyword evidence="7" id="KW-1185">Reference proteome</keyword>
<dbReference type="SUPFAM" id="SSF53850">
    <property type="entry name" value="Periplasmic binding protein-like II"/>
    <property type="match status" value="1"/>
</dbReference>
<dbReference type="RefSeq" id="WP_012142022.1">
    <property type="nucleotide sequence ID" value="NC_009831.1"/>
</dbReference>
<keyword evidence="3 4" id="KW-0732">Signal</keyword>
<dbReference type="InterPro" id="IPR039424">
    <property type="entry name" value="SBP_5"/>
</dbReference>
<comment type="similarity">
    <text evidence="1">Belongs to the bacterial solute-binding protein 5 family.</text>
</comment>
<dbReference type="Gene3D" id="3.40.190.10">
    <property type="entry name" value="Periplasmic binding protein-like II"/>
    <property type="match status" value="1"/>
</dbReference>
<evidence type="ECO:0000256" key="2">
    <source>
        <dbReference type="ARBA" id="ARBA00022448"/>
    </source>
</evidence>
<dbReference type="PANTHER" id="PTHR30290:SF9">
    <property type="entry name" value="OLIGOPEPTIDE-BINDING PROTEIN APPA"/>
    <property type="match status" value="1"/>
</dbReference>
<dbReference type="Gene3D" id="3.10.105.10">
    <property type="entry name" value="Dipeptide-binding Protein, Domain 3"/>
    <property type="match status" value="1"/>
</dbReference>
<dbReference type="STRING" id="425104.Ssed_1675"/>
<evidence type="ECO:0000256" key="1">
    <source>
        <dbReference type="ARBA" id="ARBA00005695"/>
    </source>
</evidence>
<dbReference type="GO" id="GO:0015833">
    <property type="term" value="P:peptide transport"/>
    <property type="evidence" value="ECO:0007669"/>
    <property type="project" value="TreeGrafter"/>
</dbReference>